<dbReference type="AlphaFoldDB" id="A0A517IGZ0"/>
<dbReference type="Proteomes" id="UP000317713">
    <property type="component" value="Chromosome"/>
</dbReference>
<dbReference type="InterPro" id="IPR029063">
    <property type="entry name" value="SAM-dependent_MTases_sf"/>
</dbReference>
<dbReference type="Gene3D" id="3.40.50.150">
    <property type="entry name" value="Vaccinia Virus protein VP39"/>
    <property type="match status" value="1"/>
</dbReference>
<evidence type="ECO:0000259" key="4">
    <source>
        <dbReference type="Pfam" id="PF01555"/>
    </source>
</evidence>
<organism evidence="5 6">
    <name type="scientific">Brevibacillus brevis</name>
    <name type="common">Bacillus brevis</name>
    <dbReference type="NCBI Taxonomy" id="1393"/>
    <lineage>
        <taxon>Bacteria</taxon>
        <taxon>Bacillati</taxon>
        <taxon>Bacillota</taxon>
        <taxon>Bacilli</taxon>
        <taxon>Bacillales</taxon>
        <taxon>Paenibacillaceae</taxon>
        <taxon>Brevibacillus</taxon>
    </lineage>
</organism>
<evidence type="ECO:0000313" key="6">
    <source>
        <dbReference type="Proteomes" id="UP000317713"/>
    </source>
</evidence>
<evidence type="ECO:0000313" key="5">
    <source>
        <dbReference type="EMBL" id="QDS38163.1"/>
    </source>
</evidence>
<feature type="domain" description="DNA methylase N-4/N-6" evidence="4">
    <location>
        <begin position="1"/>
        <end position="31"/>
    </location>
</feature>
<accession>A0A517IGZ0</accession>
<dbReference type="GO" id="GO:0008170">
    <property type="term" value="F:N-methyltransferase activity"/>
    <property type="evidence" value="ECO:0007669"/>
    <property type="project" value="InterPro"/>
</dbReference>
<dbReference type="Pfam" id="PF01555">
    <property type="entry name" value="N6_N4_Mtase"/>
    <property type="match status" value="1"/>
</dbReference>
<dbReference type="EMBL" id="CP042161">
    <property type="protein sequence ID" value="QDS38163.1"/>
    <property type="molecule type" value="Genomic_DNA"/>
</dbReference>
<proteinExistence type="predicted"/>
<dbReference type="GO" id="GO:0032259">
    <property type="term" value="P:methylation"/>
    <property type="evidence" value="ECO:0007669"/>
    <property type="project" value="UniProtKB-KW"/>
</dbReference>
<keyword evidence="1 5" id="KW-0489">Methyltransferase</keyword>
<name>A0A517IGZ0_BREBE</name>
<reference evidence="5 6" key="1">
    <citation type="submission" date="2019-07" db="EMBL/GenBank/DDBJ databases">
        <title>Characterization of Brevibacillus brevis HK544, as a potential biocontrol agent.</title>
        <authorList>
            <person name="Kim H."/>
        </authorList>
    </citation>
    <scope>NUCLEOTIDE SEQUENCE [LARGE SCALE GENOMIC DNA]</scope>
    <source>
        <strain evidence="5 6">HK544</strain>
    </source>
</reference>
<dbReference type="InterPro" id="IPR002941">
    <property type="entry name" value="DNA_methylase_N4/N6"/>
</dbReference>
<evidence type="ECO:0000256" key="3">
    <source>
        <dbReference type="ARBA" id="ARBA00022747"/>
    </source>
</evidence>
<dbReference type="GO" id="GO:0003677">
    <property type="term" value="F:DNA binding"/>
    <property type="evidence" value="ECO:0007669"/>
    <property type="project" value="InterPro"/>
</dbReference>
<evidence type="ECO:0000256" key="1">
    <source>
        <dbReference type="ARBA" id="ARBA00022603"/>
    </source>
</evidence>
<protein>
    <submittedName>
        <fullName evidence="5">Site-specific DNA-methyltransferase</fullName>
    </submittedName>
</protein>
<dbReference type="SUPFAM" id="SSF53335">
    <property type="entry name" value="S-adenosyl-L-methionine-dependent methyltransferases"/>
    <property type="match status" value="1"/>
</dbReference>
<dbReference type="GO" id="GO:0009307">
    <property type="term" value="P:DNA restriction-modification system"/>
    <property type="evidence" value="ECO:0007669"/>
    <property type="project" value="UniProtKB-KW"/>
</dbReference>
<evidence type="ECO:0000256" key="2">
    <source>
        <dbReference type="ARBA" id="ARBA00022679"/>
    </source>
</evidence>
<keyword evidence="2 5" id="KW-0808">Transferase</keyword>
<gene>
    <name evidence="5" type="ORF">FPS98_18580</name>
</gene>
<sequence>MGSGTTAIVARNLGRKFIGTELNQEYIQLAERRLQRETAQMNIFEFGT</sequence>
<keyword evidence="3" id="KW-0680">Restriction system</keyword>